<organism evidence="3 4">
    <name type="scientific">Trichosporon asahii var. asahii (strain ATCC 90039 / CBS 2479 / JCM 2466 / KCTC 7840 / NBRC 103889/ NCYC 2677 / UAMH 7654)</name>
    <name type="common">Yeast</name>
    <dbReference type="NCBI Taxonomy" id="1186058"/>
    <lineage>
        <taxon>Eukaryota</taxon>
        <taxon>Fungi</taxon>
        <taxon>Dikarya</taxon>
        <taxon>Basidiomycota</taxon>
        <taxon>Agaricomycotina</taxon>
        <taxon>Tremellomycetes</taxon>
        <taxon>Trichosporonales</taxon>
        <taxon>Trichosporonaceae</taxon>
        <taxon>Trichosporon</taxon>
    </lineage>
</organism>
<feature type="transmembrane region" description="Helical" evidence="2">
    <location>
        <begin position="91"/>
        <end position="118"/>
    </location>
</feature>
<dbReference type="HOGENOM" id="CLU_098390_0_0_1"/>
<dbReference type="PANTHER" id="PTHR35519:SF2">
    <property type="entry name" value="PH DOMAIN PROTEIN"/>
    <property type="match status" value="1"/>
</dbReference>
<evidence type="ECO:0000313" key="4">
    <source>
        <dbReference type="Proteomes" id="UP000002748"/>
    </source>
</evidence>
<evidence type="ECO:0000256" key="1">
    <source>
        <dbReference type="SAM" id="MobiDB-lite"/>
    </source>
</evidence>
<evidence type="ECO:0000313" key="3">
    <source>
        <dbReference type="EMBL" id="EJT45099.1"/>
    </source>
</evidence>
<dbReference type="GeneID" id="25990019"/>
<keyword evidence="2" id="KW-1133">Transmembrane helix</keyword>
<reference evidence="3 4" key="1">
    <citation type="journal article" date="2012" name="Eukaryot. Cell">
        <title>Draft genome sequence of CBS 2479, the standard type strain of Trichosporon asahii.</title>
        <authorList>
            <person name="Yang R.Y."/>
            <person name="Li H.T."/>
            <person name="Zhu H."/>
            <person name="Zhou G.P."/>
            <person name="Wang M."/>
            <person name="Wang L."/>
        </authorList>
    </citation>
    <scope>NUCLEOTIDE SEQUENCE [LARGE SCALE GENOMIC DNA]</scope>
    <source>
        <strain evidence="4">ATCC 90039 / CBS 2479 / JCM 2466 / KCTC 7840 / NCYC 2677 / UAMH 7654</strain>
    </source>
</reference>
<sequence length="247" mass="28320">MASAVWSFVWPLLSSYRPNWASYKQKDAKAARFGAFTATYFPPVVHRAPKNNREAQRMYNHIRTVAFYLDAIPVAADLNLPFNLKFGLDDLISLIPIWGDLVSGLLQLYQVFLCWVFGVPTYLLMRMVLNVIIDVLVGIVPFVGDLLDNLFKSNLKNLNLLESWLLGNNKYQILLMPDNTWMPRPKSNGSWFGMGGSSKRKAQEHRSGRVNKTRRMTKAEANWSWEHVEEAGDNAYYKAEARVDEEL</sequence>
<dbReference type="VEuPathDB" id="FungiDB:A1Q1_06507"/>
<dbReference type="KEGG" id="tasa:A1Q1_06507"/>
<keyword evidence="2" id="KW-0472">Membrane</keyword>
<dbReference type="AlphaFoldDB" id="J6ELF3"/>
<dbReference type="PANTHER" id="PTHR35519">
    <property type="entry name" value="MEMBRANE PROTEINS"/>
    <property type="match status" value="1"/>
</dbReference>
<feature type="transmembrane region" description="Helical" evidence="2">
    <location>
        <begin position="124"/>
        <end position="147"/>
    </location>
</feature>
<gene>
    <name evidence="3" type="ORF">A1Q1_06507</name>
</gene>
<evidence type="ECO:0000256" key="2">
    <source>
        <dbReference type="SAM" id="Phobius"/>
    </source>
</evidence>
<dbReference type="Pfam" id="PF13430">
    <property type="entry name" value="DUF4112"/>
    <property type="match status" value="1"/>
</dbReference>
<feature type="compositionally biased region" description="Basic residues" evidence="1">
    <location>
        <begin position="198"/>
        <end position="215"/>
    </location>
</feature>
<dbReference type="EMBL" id="ALBS01000334">
    <property type="protein sequence ID" value="EJT45099.1"/>
    <property type="molecule type" value="Genomic_DNA"/>
</dbReference>
<dbReference type="InterPro" id="IPR025187">
    <property type="entry name" value="DUF4112"/>
</dbReference>
<name>J6ELF3_TRIAS</name>
<dbReference type="Proteomes" id="UP000002748">
    <property type="component" value="Unassembled WGS sequence"/>
</dbReference>
<keyword evidence="2" id="KW-0812">Transmembrane</keyword>
<comment type="caution">
    <text evidence="3">The sequence shown here is derived from an EMBL/GenBank/DDBJ whole genome shotgun (WGS) entry which is preliminary data.</text>
</comment>
<proteinExistence type="predicted"/>
<dbReference type="RefSeq" id="XP_014177096.1">
    <property type="nucleotide sequence ID" value="XM_014321621.1"/>
</dbReference>
<dbReference type="OrthoDB" id="2241241at2759"/>
<accession>J6ELF3</accession>
<feature type="region of interest" description="Disordered" evidence="1">
    <location>
        <begin position="193"/>
        <end position="215"/>
    </location>
</feature>
<protein>
    <submittedName>
        <fullName evidence="3">Uncharacterized protein</fullName>
    </submittedName>
</protein>